<evidence type="ECO:0000256" key="1">
    <source>
        <dbReference type="SAM" id="SignalP"/>
    </source>
</evidence>
<dbReference type="Pfam" id="PF13416">
    <property type="entry name" value="SBP_bac_8"/>
    <property type="match status" value="1"/>
</dbReference>
<organism evidence="2">
    <name type="scientific">Gymnodinialimonas phycosphaerae</name>
    <dbReference type="NCBI Taxonomy" id="2841589"/>
    <lineage>
        <taxon>Bacteria</taxon>
        <taxon>Pseudomonadati</taxon>
        <taxon>Pseudomonadota</taxon>
        <taxon>Alphaproteobacteria</taxon>
        <taxon>Rhodobacterales</taxon>
        <taxon>Paracoccaceae</taxon>
        <taxon>Gymnodinialimonas</taxon>
    </lineage>
</organism>
<dbReference type="PANTHER" id="PTHR42779:SF1">
    <property type="entry name" value="PROTEIN YNJB"/>
    <property type="match status" value="1"/>
</dbReference>
<sequence>MRYFSKLAVLAATAAMLPFSAMADTADGDALNAMEWDEIVELARGGEVNWFMWGGSDTINQYVSEYIGGILEEEYDITLNRVGVTDTASVVNIVLGEREAGNMDNGTVDMIWINGENFRTMMQGDLVYCGYPDVLPNNALINWDNPAIANDFGVPVNGCEVPWNTAQFAFAYNTALYDAPPTTIPALLEWIEANPGQFTYPAPPDFNGSVFVRHVFYHAAGGVENLLGEFDQERYDAAAEATWQILNDIEPYLWREGQTYPASIAALQQLYANQEVGIVFNYEPANVGVNIENGTFPPTTQGYAMADGTIGNTNYTLIPFNSPNKAAALVLQNVLLSVQAQLEKLQPEVWGTQPGIDISRLDDATRAMFEAVERHPNVVPAQDLADTALPELQASWISAIEQGWIDNVGSN</sequence>
<dbReference type="PANTHER" id="PTHR42779">
    <property type="entry name" value="PROTEIN YNJB"/>
    <property type="match status" value="1"/>
</dbReference>
<dbReference type="PIRSF" id="PIRSF029172">
    <property type="entry name" value="UCP029172_ABC_sbc_YnjB"/>
    <property type="match status" value="1"/>
</dbReference>
<dbReference type="EMBL" id="JAIMBW010000001">
    <property type="protein sequence ID" value="MBY4893575.1"/>
    <property type="molecule type" value="Genomic_DNA"/>
</dbReference>
<feature type="chain" id="PRO_5037663083" evidence="1">
    <location>
        <begin position="24"/>
        <end position="411"/>
    </location>
</feature>
<proteinExistence type="predicted"/>
<dbReference type="Proteomes" id="UP000693972">
    <property type="component" value="Unassembled WGS sequence"/>
</dbReference>
<dbReference type="SUPFAM" id="SSF53850">
    <property type="entry name" value="Periplasmic binding protein-like II"/>
    <property type="match status" value="1"/>
</dbReference>
<name>A0A975YEG2_9RHOB</name>
<accession>A0A975YEG2</accession>
<dbReference type="InterPro" id="IPR006059">
    <property type="entry name" value="SBP"/>
</dbReference>
<dbReference type="AlphaFoldDB" id="A0A975YEG2"/>
<dbReference type="Gene3D" id="3.40.190.10">
    <property type="entry name" value="Periplasmic binding protein-like II"/>
    <property type="match status" value="2"/>
</dbReference>
<gene>
    <name evidence="2" type="ORF">KUL25_12460</name>
</gene>
<protein>
    <submittedName>
        <fullName evidence="2">ABC transporter substrate-binding protein</fullName>
    </submittedName>
</protein>
<feature type="signal peptide" evidence="1">
    <location>
        <begin position="1"/>
        <end position="23"/>
    </location>
</feature>
<dbReference type="EMBL" id="CP078073">
    <property type="protein sequence ID" value="QXL86286.1"/>
    <property type="molecule type" value="Genomic_DNA"/>
</dbReference>
<keyword evidence="1" id="KW-0732">Signal</keyword>
<dbReference type="InterPro" id="IPR027020">
    <property type="entry name" value="YnjB"/>
</dbReference>
<evidence type="ECO:0000313" key="3">
    <source>
        <dbReference type="Proteomes" id="UP000693972"/>
    </source>
</evidence>
<evidence type="ECO:0000313" key="2">
    <source>
        <dbReference type="EMBL" id="QXL86286.1"/>
    </source>
</evidence>
<keyword evidence="3" id="KW-1185">Reference proteome</keyword>
<dbReference type="NCBIfam" id="NF008633">
    <property type="entry name" value="PRK11622.1"/>
    <property type="match status" value="1"/>
</dbReference>
<dbReference type="RefSeq" id="WP_257893249.1">
    <property type="nucleotide sequence ID" value="NZ_JAIMBW010000001.1"/>
</dbReference>
<reference evidence="2 3" key="1">
    <citation type="submission" date="2021-07" db="EMBL/GenBank/DDBJ databases">
        <title>Karlodiniumbacter phycospheric gen. nov., sp. nov., a phycosphere bacterium isolated from karlodinium veneficum.</title>
        <authorList>
            <person name="Peng Y."/>
            <person name="Jiang L."/>
            <person name="Lee J."/>
        </authorList>
    </citation>
    <scope>NUCLEOTIDE SEQUENCE</scope>
    <source>
        <strain evidence="2 3">N5</strain>
    </source>
</reference>